<dbReference type="Gene3D" id="2.120.10.30">
    <property type="entry name" value="TolB, C-terminal domain"/>
    <property type="match status" value="1"/>
</dbReference>
<proteinExistence type="predicted"/>
<dbReference type="SUPFAM" id="SSF82171">
    <property type="entry name" value="DPP6 N-terminal domain-like"/>
    <property type="match status" value="1"/>
</dbReference>
<dbReference type="Proteomes" id="UP000199361">
    <property type="component" value="Unassembled WGS sequence"/>
</dbReference>
<feature type="chain" id="PRO_5011480763" description="WD40-like Beta Propeller Repeat" evidence="1">
    <location>
        <begin position="29"/>
        <end position="334"/>
    </location>
</feature>
<feature type="signal peptide" evidence="1">
    <location>
        <begin position="1"/>
        <end position="28"/>
    </location>
</feature>
<evidence type="ECO:0008006" key="4">
    <source>
        <dbReference type="Google" id="ProtNLM"/>
    </source>
</evidence>
<dbReference type="AlphaFoldDB" id="A0A1I0J7N6"/>
<dbReference type="EMBL" id="FOHX01000005">
    <property type="protein sequence ID" value="SEU05219.1"/>
    <property type="molecule type" value="Genomic_DNA"/>
</dbReference>
<accession>A0A1I0J7N6</accession>
<reference evidence="2 3" key="1">
    <citation type="submission" date="2016-10" db="EMBL/GenBank/DDBJ databases">
        <authorList>
            <person name="de Groot N.N."/>
        </authorList>
    </citation>
    <scope>NUCLEOTIDE SEQUENCE [LARGE SCALE GENOMIC DNA]</scope>
    <source>
        <strain evidence="2 3">CGMCC 4.5598</strain>
    </source>
</reference>
<organism evidence="2 3">
    <name type="scientific">Nonomuraea wenchangensis</name>
    <dbReference type="NCBI Taxonomy" id="568860"/>
    <lineage>
        <taxon>Bacteria</taxon>
        <taxon>Bacillati</taxon>
        <taxon>Actinomycetota</taxon>
        <taxon>Actinomycetes</taxon>
        <taxon>Streptosporangiales</taxon>
        <taxon>Streptosporangiaceae</taxon>
        <taxon>Nonomuraea</taxon>
    </lineage>
</organism>
<keyword evidence="3" id="KW-1185">Reference proteome</keyword>
<evidence type="ECO:0000313" key="2">
    <source>
        <dbReference type="EMBL" id="SEU05219.1"/>
    </source>
</evidence>
<dbReference type="InterPro" id="IPR011042">
    <property type="entry name" value="6-blade_b-propeller_TolB-like"/>
</dbReference>
<dbReference type="OrthoDB" id="3512658at2"/>
<protein>
    <recommendedName>
        <fullName evidence="4">WD40-like Beta Propeller Repeat</fullName>
    </recommendedName>
</protein>
<keyword evidence="1" id="KW-0732">Signal</keyword>
<dbReference type="RefSeq" id="WP_091082585.1">
    <property type="nucleotide sequence ID" value="NZ_FOHX01000005.1"/>
</dbReference>
<name>A0A1I0J7N6_9ACTN</name>
<dbReference type="STRING" id="568860.SAMN05421811_105461"/>
<gene>
    <name evidence="2" type="ORF">SAMN05421811_105461</name>
</gene>
<evidence type="ECO:0000256" key="1">
    <source>
        <dbReference type="SAM" id="SignalP"/>
    </source>
</evidence>
<sequence>MRHPSATAALLAAAVLGGAGLAPAAAHAGTRPAPVRAAWLASCVDHKHDDNIEPCGHWRLLLRDGRRLTVRDAAIGRIDAAGYENRDQSTFVVSADGRVIAYERARDHRLVVRRVGGTATVLPARLRPKGVGTDDLQIKLSPTGDKLLIDYEDEPARLPTKVVTVATGAVAELPARDDALGFSGDGGAVLASRYRADHTMALRAYPLGDGSPAAGTPPQAVANAMLYALAPDGRTVAWLVAADEVTKRPARVRLYDLDTGDVSPAVDLSLARGESPYTLHYAPDGTLRVITQRGGEGKAAVIRVLTADPRAGDVRQLDRYTISKNAYAYFAAGE</sequence>
<evidence type="ECO:0000313" key="3">
    <source>
        <dbReference type="Proteomes" id="UP000199361"/>
    </source>
</evidence>